<feature type="compositionally biased region" description="Polar residues" evidence="4">
    <location>
        <begin position="116"/>
        <end position="137"/>
    </location>
</feature>
<keyword evidence="5" id="KW-0472">Membrane</keyword>
<evidence type="ECO:0000256" key="3">
    <source>
        <dbReference type="ARBA" id="ARBA00022737"/>
    </source>
</evidence>
<feature type="region of interest" description="Disordered" evidence="4">
    <location>
        <begin position="1"/>
        <end position="45"/>
    </location>
</feature>
<dbReference type="Gene3D" id="3.80.10.10">
    <property type="entry name" value="Ribonuclease Inhibitor"/>
    <property type="match status" value="2"/>
</dbReference>
<comment type="subcellular location">
    <subcellularLocation>
        <location evidence="1">Membrane</location>
        <topology evidence="1">Single-pass membrane protein</topology>
    </subcellularLocation>
</comment>
<keyword evidence="5" id="KW-1133">Transmembrane helix</keyword>
<dbReference type="InterPro" id="IPR051716">
    <property type="entry name" value="Plant_RL_S/T_kinase"/>
</dbReference>
<gene>
    <name evidence="6" type="ORF">SEMRO_2158_G316940.1</name>
</gene>
<dbReference type="Pfam" id="PF00560">
    <property type="entry name" value="LRR_1"/>
    <property type="match status" value="2"/>
</dbReference>
<dbReference type="InterPro" id="IPR001611">
    <property type="entry name" value="Leu-rich_rpt"/>
</dbReference>
<dbReference type="AlphaFoldDB" id="A0A9N8HX97"/>
<evidence type="ECO:0000256" key="5">
    <source>
        <dbReference type="SAM" id="Phobius"/>
    </source>
</evidence>
<dbReference type="OrthoDB" id="38453at2759"/>
<dbReference type="GO" id="GO:0016020">
    <property type="term" value="C:membrane"/>
    <property type="evidence" value="ECO:0007669"/>
    <property type="project" value="UniProtKB-SubCell"/>
</dbReference>
<feature type="region of interest" description="Disordered" evidence="4">
    <location>
        <begin position="63"/>
        <end position="82"/>
    </location>
</feature>
<comment type="caution">
    <text evidence="6">The sequence shown here is derived from an EMBL/GenBank/DDBJ whole genome shotgun (WGS) entry which is preliminary data.</text>
</comment>
<accession>A0A9N8HX97</accession>
<dbReference type="PANTHER" id="PTHR48053">
    <property type="entry name" value="LEUCINE RICH REPEAT FAMILY PROTEIN, EXPRESSED"/>
    <property type="match status" value="1"/>
</dbReference>
<evidence type="ECO:0000313" key="6">
    <source>
        <dbReference type="EMBL" id="CAB9528145.1"/>
    </source>
</evidence>
<keyword evidence="5" id="KW-0812">Transmembrane</keyword>
<keyword evidence="7" id="KW-1185">Reference proteome</keyword>
<organism evidence="6 7">
    <name type="scientific">Seminavis robusta</name>
    <dbReference type="NCBI Taxonomy" id="568900"/>
    <lineage>
        <taxon>Eukaryota</taxon>
        <taxon>Sar</taxon>
        <taxon>Stramenopiles</taxon>
        <taxon>Ochrophyta</taxon>
        <taxon>Bacillariophyta</taxon>
        <taxon>Bacillariophyceae</taxon>
        <taxon>Bacillariophycidae</taxon>
        <taxon>Naviculales</taxon>
        <taxon>Naviculaceae</taxon>
        <taxon>Seminavis</taxon>
    </lineage>
</organism>
<evidence type="ECO:0000256" key="1">
    <source>
        <dbReference type="ARBA" id="ARBA00004167"/>
    </source>
</evidence>
<evidence type="ECO:0000256" key="2">
    <source>
        <dbReference type="ARBA" id="ARBA00022729"/>
    </source>
</evidence>
<keyword evidence="2" id="KW-0732">Signal</keyword>
<dbReference type="Proteomes" id="UP001153069">
    <property type="component" value="Unassembled WGS sequence"/>
</dbReference>
<dbReference type="SUPFAM" id="SSF52058">
    <property type="entry name" value="L domain-like"/>
    <property type="match status" value="1"/>
</dbReference>
<reference evidence="6" key="1">
    <citation type="submission" date="2020-06" db="EMBL/GenBank/DDBJ databases">
        <authorList>
            <consortium name="Plant Systems Biology data submission"/>
        </authorList>
    </citation>
    <scope>NUCLEOTIDE SEQUENCE</scope>
    <source>
        <strain evidence="6">D6</strain>
    </source>
</reference>
<dbReference type="PANTHER" id="PTHR48053:SF71">
    <property type="entry name" value="LEUCINE RICH REPEAT FAMILY PROTEIN, EXPRESSED"/>
    <property type="match status" value="1"/>
</dbReference>
<evidence type="ECO:0000256" key="4">
    <source>
        <dbReference type="SAM" id="MobiDB-lite"/>
    </source>
</evidence>
<proteinExistence type="predicted"/>
<sequence>MANKPGLTIHGDSHDNSRDEQQQSDATNDSSFVQEGPSHDLLVANPINEQDETTAKLGLPQAKEYDPEASGPHRSHGHSKDEHTANKTWIVWAVGIILVAAITMILVFTLADGSNSKGSVAAQNDRNTPPVSTNGTGTPPAPQTLEDHILSLLPDNTQLSQATSPQYRAYNWILEDSSNAQYADWRIQQRYALATLYFSTEGDSWTENGSWLSYIVHECDWYGKHSFALKETLVHIYDGYLEDLFPPTEPPPTTCHEDGSYQHLWLDQNNLMGSLPQELYMLTSLKDFVHWWTRTIPSEIGLLTHLQVLSLHDNNHEGSIPSEIWQLTQLEFFVPSRNLALKGTISTEIGTLSKLKWFVMEECGLTGTLPTELGQIETLEWLVLPGNHLSGTIPNELALIPNMLLISLYRNLLEGTLPTELGLLTSSTLLLSFRGNLLTGTIPTELGVLTALTLGMNFESNHFSGTLPTQLSNIRSVYELSFLDNNLTGSIPSEFGLLASVGRLNLGSNLLTGTIPHELSALRQSLYVLTLSGNELLSGTIPESLCNINGTCQGNSFSACVHVEGLHFDCSGALCGCGCSCEM</sequence>
<feature type="compositionally biased region" description="Polar residues" evidence="4">
    <location>
        <begin position="23"/>
        <end position="33"/>
    </location>
</feature>
<protein>
    <submittedName>
        <fullName evidence="6">Leucine Rich Repeat</fullName>
    </submittedName>
</protein>
<evidence type="ECO:0000313" key="7">
    <source>
        <dbReference type="Proteomes" id="UP001153069"/>
    </source>
</evidence>
<dbReference type="FunFam" id="3.80.10.10:FF:000383">
    <property type="entry name" value="Leucine-rich repeat receptor protein kinase EMS1"/>
    <property type="match status" value="1"/>
</dbReference>
<feature type="region of interest" description="Disordered" evidence="4">
    <location>
        <begin position="116"/>
        <end position="141"/>
    </location>
</feature>
<name>A0A9N8HX97_9STRA</name>
<feature type="compositionally biased region" description="Basic and acidic residues" evidence="4">
    <location>
        <begin position="11"/>
        <end position="21"/>
    </location>
</feature>
<dbReference type="InterPro" id="IPR032675">
    <property type="entry name" value="LRR_dom_sf"/>
</dbReference>
<dbReference type="EMBL" id="CAICTM010002156">
    <property type="protein sequence ID" value="CAB9528145.1"/>
    <property type="molecule type" value="Genomic_DNA"/>
</dbReference>
<keyword evidence="3" id="KW-0677">Repeat</keyword>
<feature type="transmembrane region" description="Helical" evidence="5">
    <location>
        <begin position="89"/>
        <end position="111"/>
    </location>
</feature>